<accession>A0A217EQI0</accession>
<proteinExistence type="predicted"/>
<gene>
    <name evidence="1" type="ORF">Goe2_c04700</name>
</gene>
<evidence type="ECO:0000313" key="1">
    <source>
        <dbReference type="EMBL" id="APZ82287.1"/>
    </source>
</evidence>
<protein>
    <submittedName>
        <fullName evidence="1">Uncharacterized protein</fullName>
    </submittedName>
</protein>
<organism evidence="1 2">
    <name type="scientific">Bacillus phage vB_BsuM-Goe2</name>
    <dbReference type="NCBI Taxonomy" id="1933062"/>
    <lineage>
        <taxon>Viruses</taxon>
        <taxon>Duplodnaviria</taxon>
        <taxon>Heunggongvirae</taxon>
        <taxon>Uroviricota</taxon>
        <taxon>Caudoviricetes</taxon>
        <taxon>Herelleviridae</taxon>
        <taxon>Spounavirinae</taxon>
        <taxon>Okubovirus</taxon>
        <taxon>Okubovirus camphawk</taxon>
    </lineage>
</organism>
<sequence length="82" mass="9491">MVDLNIESEIIRQIGEYEDRRGKLPDNIIISRAVQELHLRRNPYLRLPIHPKYGMVHKFVLGGSHDINVTILDSDEFIILVG</sequence>
<name>A0A217EQI0_9CAUD</name>
<dbReference type="EMBL" id="KY368639">
    <property type="protein sequence ID" value="APZ82287.1"/>
    <property type="molecule type" value="Genomic_DNA"/>
</dbReference>
<dbReference type="Proteomes" id="UP000224660">
    <property type="component" value="Segment"/>
</dbReference>
<evidence type="ECO:0000313" key="2">
    <source>
        <dbReference type="Proteomes" id="UP000224660"/>
    </source>
</evidence>
<reference evidence="1 2" key="1">
    <citation type="journal article" date="2017" name="Viruses">
        <title>Characterization of Bacillus subtilis Viruses vB_BsuM-Goe2 and vB_BsuM-Goe3.</title>
        <authorList>
            <person name="Willms I.M."/>
            <person name="Hoppert M."/>
            <person name="Hertel R."/>
        </authorList>
    </citation>
    <scope>NUCLEOTIDE SEQUENCE [LARGE SCALE GENOMIC DNA]</scope>
</reference>